<dbReference type="OrthoDB" id="9783671at2"/>
<dbReference type="RefSeq" id="WP_100789853.1">
    <property type="nucleotide sequence ID" value="NZ_NPDQ01000002.1"/>
</dbReference>
<dbReference type="Gene3D" id="3.40.50.12110">
    <property type="match status" value="1"/>
</dbReference>
<dbReference type="AlphaFoldDB" id="A0A2M9Y4Y5"/>
<name>A0A2M9Y4Y5_9LEPT</name>
<dbReference type="PANTHER" id="PTHR37822:SF2">
    <property type="entry name" value="SPORE PHOTOPRODUCT LYASE"/>
    <property type="match status" value="1"/>
</dbReference>
<dbReference type="EMBL" id="RQFP01000001">
    <property type="protein sequence ID" value="TGK96682.1"/>
    <property type="molecule type" value="Genomic_DNA"/>
</dbReference>
<sequence length="332" mass="38447">MFKSFSHIYIEESIKDHFRTKEILSRFPNAVKIPIRHYKDSFNRNSQNFRIQKETPKLILAEKKEHFLYPGSGFAPNFSNPHFYYNTLALNCIYDCEYCYLQGMFPSANLVLFVNWEDFFTATKEFLEKNKSLYLALSYDTDLLALESFFPATKAWLEFAKTEPNLSLEIRTKSTNYSQIAKIPPNPNVILAWTLSPQAVSKAIEHGTPSLEARLKAIKQAINDGWKVRICIDPILQVPDWRTHYQSLADILGKELNLEGILDISIGGFRMNIDFLKRMVDVRKDSSILFHDFEKKDKIVSYSQLETEEILNLMSGALQKHFSPSQIKVSYS</sequence>
<evidence type="ECO:0000313" key="2">
    <source>
        <dbReference type="Proteomes" id="UP000297891"/>
    </source>
</evidence>
<accession>A0A2M9Y4Y5</accession>
<comment type="caution">
    <text evidence="1">The sequence shown here is derived from an EMBL/GenBank/DDBJ whole genome shotgun (WGS) entry which is preliminary data.</text>
</comment>
<dbReference type="GO" id="GO:0042601">
    <property type="term" value="C:endospore-forming forespore"/>
    <property type="evidence" value="ECO:0007669"/>
    <property type="project" value="TreeGrafter"/>
</dbReference>
<gene>
    <name evidence="1" type="ORF">EHQ30_08820</name>
</gene>
<organism evidence="1 2">
    <name type="scientific">Leptospira brenneri</name>
    <dbReference type="NCBI Taxonomy" id="2023182"/>
    <lineage>
        <taxon>Bacteria</taxon>
        <taxon>Pseudomonadati</taxon>
        <taxon>Spirochaetota</taxon>
        <taxon>Spirochaetia</taxon>
        <taxon>Leptospirales</taxon>
        <taxon>Leptospiraceae</taxon>
        <taxon>Leptospira</taxon>
    </lineage>
</organism>
<evidence type="ECO:0000313" key="1">
    <source>
        <dbReference type="EMBL" id="TGK96682.1"/>
    </source>
</evidence>
<reference evidence="1" key="1">
    <citation type="journal article" date="2019" name="PLoS Negl. Trop. Dis.">
        <title>Revisiting the worldwide diversity of Leptospira species in the environment.</title>
        <authorList>
            <person name="Vincent A.T."/>
            <person name="Schiettekatte O."/>
            <person name="Bourhy P."/>
            <person name="Veyrier F.J."/>
            <person name="Picardeau M."/>
        </authorList>
    </citation>
    <scope>NUCLEOTIDE SEQUENCE [LARGE SCALE GENOMIC DNA]</scope>
    <source>
        <strain evidence="1">201800277</strain>
    </source>
</reference>
<dbReference type="GO" id="GO:1904047">
    <property type="term" value="F:S-adenosyl-L-methionine binding"/>
    <property type="evidence" value="ECO:0007669"/>
    <property type="project" value="TreeGrafter"/>
</dbReference>
<dbReference type="PANTHER" id="PTHR37822">
    <property type="entry name" value="SPORE PHOTOPRODUCT LYASE-RELATED"/>
    <property type="match status" value="1"/>
</dbReference>
<dbReference type="Proteomes" id="UP000297891">
    <property type="component" value="Unassembled WGS sequence"/>
</dbReference>
<keyword evidence="2" id="KW-1185">Reference proteome</keyword>
<protein>
    <submittedName>
        <fullName evidence="1">DNA photolyase</fullName>
    </submittedName>
</protein>
<keyword evidence="1" id="KW-0456">Lyase</keyword>
<dbReference type="GO" id="GO:0003913">
    <property type="term" value="F:DNA photolyase activity"/>
    <property type="evidence" value="ECO:0007669"/>
    <property type="project" value="TreeGrafter"/>
</dbReference>
<dbReference type="GO" id="GO:0051539">
    <property type="term" value="F:4 iron, 4 sulfur cluster binding"/>
    <property type="evidence" value="ECO:0007669"/>
    <property type="project" value="TreeGrafter"/>
</dbReference>
<proteinExistence type="predicted"/>
<dbReference type="Pfam" id="PF20903">
    <property type="entry name" value="SPL"/>
    <property type="match status" value="1"/>
</dbReference>
<dbReference type="InterPro" id="IPR049539">
    <property type="entry name" value="SPL"/>
</dbReference>
<dbReference type="Gene3D" id="3.80.30.30">
    <property type="match status" value="1"/>
</dbReference>